<organism evidence="1 2">
    <name type="scientific">Peronospora matthiolae</name>
    <dbReference type="NCBI Taxonomy" id="2874970"/>
    <lineage>
        <taxon>Eukaryota</taxon>
        <taxon>Sar</taxon>
        <taxon>Stramenopiles</taxon>
        <taxon>Oomycota</taxon>
        <taxon>Peronosporomycetes</taxon>
        <taxon>Peronosporales</taxon>
        <taxon>Peronosporaceae</taxon>
        <taxon>Peronospora</taxon>
    </lineage>
</organism>
<proteinExistence type="predicted"/>
<reference evidence="1" key="1">
    <citation type="submission" date="2024-01" db="EMBL/GenBank/DDBJ databases">
        <authorList>
            <person name="Webb A."/>
        </authorList>
    </citation>
    <scope>NUCLEOTIDE SEQUENCE</scope>
    <source>
        <strain evidence="1">Pm1</strain>
    </source>
</reference>
<gene>
    <name evidence="1" type="ORF">PM001_LOCUS22222</name>
</gene>
<sequence>MDASVQARSPFPASISATSCHAQPSIDKQRQRCCFDAAASTLLLPQLREITTEASNVTLAGCIAELIESVNGTEACAVVSTTLQLTNKLRDAVSAAVTRTQSKDGARRAH</sequence>
<evidence type="ECO:0000313" key="1">
    <source>
        <dbReference type="EMBL" id="CAK7937072.1"/>
    </source>
</evidence>
<evidence type="ECO:0000313" key="2">
    <source>
        <dbReference type="Proteomes" id="UP001162060"/>
    </source>
</evidence>
<accession>A0AAV1UTY2</accession>
<dbReference type="EMBL" id="CAKLBY020000226">
    <property type="protein sequence ID" value="CAK7937072.1"/>
    <property type="molecule type" value="Genomic_DNA"/>
</dbReference>
<name>A0AAV1UTY2_9STRA</name>
<dbReference type="AlphaFoldDB" id="A0AAV1UTY2"/>
<comment type="caution">
    <text evidence="1">The sequence shown here is derived from an EMBL/GenBank/DDBJ whole genome shotgun (WGS) entry which is preliminary data.</text>
</comment>
<dbReference type="Proteomes" id="UP001162060">
    <property type="component" value="Unassembled WGS sequence"/>
</dbReference>
<protein>
    <submittedName>
        <fullName evidence="1">Uncharacterized protein</fullName>
    </submittedName>
</protein>